<gene>
    <name evidence="4" type="ORF">DRO07_01290</name>
</gene>
<comment type="caution">
    <text evidence="4">The sequence shown here is derived from an EMBL/GenBank/DDBJ whole genome shotgun (WGS) entry which is preliminary data.</text>
</comment>
<evidence type="ECO:0000256" key="2">
    <source>
        <dbReference type="SAM" id="MobiDB-lite"/>
    </source>
</evidence>
<reference evidence="4 5" key="1">
    <citation type="submission" date="2018-06" db="EMBL/GenBank/DDBJ databases">
        <title>Extensive metabolic versatility and redundancy in microbially diverse, dynamic hydrothermal sediments.</title>
        <authorList>
            <person name="Dombrowski N."/>
            <person name="Teske A."/>
            <person name="Baker B.J."/>
        </authorList>
    </citation>
    <scope>NUCLEOTIDE SEQUENCE [LARGE SCALE GENOMIC DNA]</scope>
    <source>
        <strain evidence="4">B9_G13</strain>
    </source>
</reference>
<dbReference type="Proteomes" id="UP000277633">
    <property type="component" value="Unassembled WGS sequence"/>
</dbReference>
<dbReference type="GO" id="GO:0016020">
    <property type="term" value="C:membrane"/>
    <property type="evidence" value="ECO:0007669"/>
    <property type="project" value="UniProtKB-SubCell"/>
</dbReference>
<evidence type="ECO:0000256" key="1">
    <source>
        <dbReference type="ARBA" id="ARBA00004141"/>
    </source>
</evidence>
<dbReference type="SUPFAM" id="SSF54211">
    <property type="entry name" value="Ribosomal protein S5 domain 2-like"/>
    <property type="match status" value="1"/>
</dbReference>
<dbReference type="InterPro" id="IPR020568">
    <property type="entry name" value="Ribosomal_Su5_D2-typ_SF"/>
</dbReference>
<name>A0A497JJ82_9ARCH</name>
<dbReference type="Gene3D" id="3.30.230.10">
    <property type="match status" value="1"/>
</dbReference>
<dbReference type="GO" id="GO:0030163">
    <property type="term" value="P:protein catabolic process"/>
    <property type="evidence" value="ECO:0007669"/>
    <property type="project" value="InterPro"/>
</dbReference>
<evidence type="ECO:0000313" key="5">
    <source>
        <dbReference type="Proteomes" id="UP000277633"/>
    </source>
</evidence>
<comment type="subcellular location">
    <subcellularLocation>
        <location evidence="1">Membrane</location>
        <topology evidence="1">Multi-pass membrane protein</topology>
    </subcellularLocation>
</comment>
<dbReference type="GO" id="GO:0004252">
    <property type="term" value="F:serine-type endopeptidase activity"/>
    <property type="evidence" value="ECO:0007669"/>
    <property type="project" value="InterPro"/>
</dbReference>
<proteinExistence type="predicted"/>
<dbReference type="GO" id="GO:0006508">
    <property type="term" value="P:proteolysis"/>
    <property type="evidence" value="ECO:0007669"/>
    <property type="project" value="InterPro"/>
</dbReference>
<dbReference type="PANTHER" id="PTHR10046">
    <property type="entry name" value="ATP DEPENDENT LON PROTEASE FAMILY MEMBER"/>
    <property type="match status" value="1"/>
</dbReference>
<feature type="region of interest" description="Disordered" evidence="2">
    <location>
        <begin position="775"/>
        <end position="807"/>
    </location>
</feature>
<evidence type="ECO:0000313" key="4">
    <source>
        <dbReference type="EMBL" id="RLG69968.1"/>
    </source>
</evidence>
<accession>A0A497JJ82</accession>
<dbReference type="InterPro" id="IPR027065">
    <property type="entry name" value="Lon_Prtase"/>
</dbReference>
<dbReference type="InterPro" id="IPR014721">
    <property type="entry name" value="Ribsml_uS5_D2-typ_fold_subgr"/>
</dbReference>
<dbReference type="PRINTS" id="PR00830">
    <property type="entry name" value="ENDOLAPTASE"/>
</dbReference>
<dbReference type="PROSITE" id="PS51786">
    <property type="entry name" value="LON_PROTEOLYTIC"/>
    <property type="match status" value="1"/>
</dbReference>
<protein>
    <recommendedName>
        <fullName evidence="3">Lon proteolytic domain-containing protein</fullName>
    </recommendedName>
</protein>
<dbReference type="AlphaFoldDB" id="A0A497JJ82"/>
<feature type="domain" description="Lon proteolytic" evidence="3">
    <location>
        <begin position="46"/>
        <end position="211"/>
    </location>
</feature>
<organism evidence="4 5">
    <name type="scientific">Candidatus Iainarchaeum sp</name>
    <dbReference type="NCBI Taxonomy" id="3101447"/>
    <lineage>
        <taxon>Archaea</taxon>
        <taxon>Candidatus Iainarchaeota</taxon>
        <taxon>Candidatus Iainarchaeia</taxon>
        <taxon>Candidatus Iainarchaeales</taxon>
        <taxon>Candidatus Iainarchaeaceae</taxon>
        <taxon>Candidatus Iainarchaeum</taxon>
    </lineage>
</organism>
<dbReference type="Pfam" id="PF05362">
    <property type="entry name" value="Lon_C"/>
    <property type="match status" value="1"/>
</dbReference>
<dbReference type="GO" id="GO:0005524">
    <property type="term" value="F:ATP binding"/>
    <property type="evidence" value="ECO:0007669"/>
    <property type="project" value="InterPro"/>
</dbReference>
<dbReference type="EMBL" id="QMWO01000032">
    <property type="protein sequence ID" value="RLG69968.1"/>
    <property type="molecule type" value="Genomic_DNA"/>
</dbReference>
<dbReference type="InterPro" id="IPR008269">
    <property type="entry name" value="Lon_proteolytic"/>
</dbReference>
<dbReference type="GO" id="GO:0004176">
    <property type="term" value="F:ATP-dependent peptidase activity"/>
    <property type="evidence" value="ECO:0007669"/>
    <property type="project" value="InterPro"/>
</dbReference>
<sequence length="807" mass="90661">MHAKRFLFILAFFLLLTECYAIIEKASIPIFAVTESEDRAIEAQLTITIVPGSGKIWSSVGPLVGTSTQHTEKIAVELAKNYFKDVNKYDYLFDINSNASVVEGPSAGAAMALLLITMLQNKHLPNYVAITGQISEDGSVGSVGGVFAKAERAAESGIKLFMIPKGDAYQTHRFPDGIKTVNLVEYAPKNWGMKVVEVANIDEVLEYAFIDLNKIDINTQVKEQEPFAPEAIPLKKNLKPMKELTARYINRAEKEIKAAKDALNDSKLLDSRVVSALLDSLTNSQKNVEKAKLLYEGNYLYSAANYAFVSIVNARVVKDLANNPSLLKSESMLLDSWTSQLQSRVDELAEHLSKFYTLERFEWLVAAKERLAWAELNLKKISSTKTIIIGDSGIVEDISVPLKNLQDYEFALGWYEIASDFYNIAKNANDKFEAEPLLEDKAKEYIIKAENCVALLYEEDEDIKRRLDAAKLELKKGWCDAALFDAASAYGLCSSYNNMKGKSLSELIASLETKIASVKNKLRRNEEAVWAELYIAHAEYFLKLAKHLKEQNALGRAIENAKAGLNLALFADEILNAANYAKEAFKKTEHTPFTESLPEISPEKPQPESESLNKLAVTAGIAIAVLILASFVVAILIIFFHTRESKAPLTEKEQIKAKIATLEKALHDLDRKLARNLITHESYVATKQIYEEQLKLLKEELSHKSKQLLEIDRHRAQLKELQFMLDQIKKQYQAGELLEEDYKKAVGEYVARLERIQKELTAEEKQLAEEEQKIKKLTKSLKRPSVRTKGAKAKPNKRTKRSPRASA</sequence>
<evidence type="ECO:0000259" key="3">
    <source>
        <dbReference type="PROSITE" id="PS51786"/>
    </source>
</evidence>